<keyword evidence="1" id="KW-0472">Membrane</keyword>
<feature type="transmembrane region" description="Helical" evidence="1">
    <location>
        <begin position="61"/>
        <end position="80"/>
    </location>
</feature>
<dbReference type="EMBL" id="JBHFNT010000258">
    <property type="protein sequence ID" value="MFB2838598.1"/>
    <property type="molecule type" value="Genomic_DNA"/>
</dbReference>
<keyword evidence="1" id="KW-0812">Transmembrane</keyword>
<organism evidence="2 3">
    <name type="scientific">Floridaenema evergladense BLCC-F167</name>
    <dbReference type="NCBI Taxonomy" id="3153639"/>
    <lineage>
        <taxon>Bacteria</taxon>
        <taxon>Bacillati</taxon>
        <taxon>Cyanobacteriota</taxon>
        <taxon>Cyanophyceae</taxon>
        <taxon>Oscillatoriophycideae</taxon>
        <taxon>Aerosakkonematales</taxon>
        <taxon>Aerosakkonemataceae</taxon>
        <taxon>Floridanema</taxon>
        <taxon>Floridanema evergladense</taxon>
    </lineage>
</organism>
<keyword evidence="1" id="KW-1133">Transmembrane helix</keyword>
<evidence type="ECO:0000256" key="1">
    <source>
        <dbReference type="SAM" id="Phobius"/>
    </source>
</evidence>
<dbReference type="RefSeq" id="WP_413280905.1">
    <property type="nucleotide sequence ID" value="NZ_JBHFNT010000258.1"/>
</dbReference>
<reference evidence="2 3" key="1">
    <citation type="submission" date="2024-09" db="EMBL/GenBank/DDBJ databases">
        <title>Floridaenema gen nov. (Aerosakkonemataceae, Aerosakkonematales ord. nov., Cyanobacteria) from benthic tropical and subtropical fresh waters, with the description of four new species.</title>
        <authorList>
            <person name="Moretto J.A."/>
            <person name="Berthold D.E."/>
            <person name="Lefler F.W."/>
            <person name="Huang I.-S."/>
            <person name="Laughinghouse H. IV."/>
        </authorList>
    </citation>
    <scope>NUCLEOTIDE SEQUENCE [LARGE SCALE GENOMIC DNA]</scope>
    <source>
        <strain evidence="2 3">BLCC-F167</strain>
    </source>
</reference>
<evidence type="ECO:0000313" key="3">
    <source>
        <dbReference type="Proteomes" id="UP001576780"/>
    </source>
</evidence>
<protein>
    <submittedName>
        <fullName evidence="2">Uncharacterized protein</fullName>
    </submittedName>
</protein>
<evidence type="ECO:0000313" key="2">
    <source>
        <dbReference type="EMBL" id="MFB2838598.1"/>
    </source>
</evidence>
<keyword evidence="3" id="KW-1185">Reference proteome</keyword>
<proteinExistence type="predicted"/>
<name>A0ABV4WU09_9CYAN</name>
<comment type="caution">
    <text evidence="2">The sequence shown here is derived from an EMBL/GenBank/DDBJ whole genome shotgun (WGS) entry which is preliminary data.</text>
</comment>
<gene>
    <name evidence="2" type="ORF">ACE1CA_29255</name>
</gene>
<accession>A0ABV4WU09</accession>
<sequence length="119" mass="13566">MSEHLTEWQPVQSDGNISGFSDTEISIYQKVAEDNQNLQKQCQTLQSQLNFWLSVSNWCQAIFAMSVLIGVGVYFGYLFANIDAYQRGYRDAELKANKEICGNKYPQSVSAFKDCMESR</sequence>
<dbReference type="Proteomes" id="UP001576780">
    <property type="component" value="Unassembled WGS sequence"/>
</dbReference>